<evidence type="ECO:0000256" key="3">
    <source>
        <dbReference type="ARBA" id="ARBA00022475"/>
    </source>
</evidence>
<comment type="caution">
    <text evidence="14">The sequence shown here is derived from an EMBL/GenBank/DDBJ whole genome shotgun (WGS) entry which is preliminary data.</text>
</comment>
<dbReference type="SUPFAM" id="SSF56176">
    <property type="entry name" value="FAD-binding/transporter-associated domain-like"/>
    <property type="match status" value="1"/>
</dbReference>
<dbReference type="InterPro" id="IPR051676">
    <property type="entry name" value="UPF0053_domain"/>
</dbReference>
<dbReference type="SUPFAM" id="SSF54631">
    <property type="entry name" value="CBS-domain pair"/>
    <property type="match status" value="1"/>
</dbReference>
<evidence type="ECO:0000313" key="14">
    <source>
        <dbReference type="EMBL" id="HIW08518.1"/>
    </source>
</evidence>
<feature type="transmembrane region" description="Helical" evidence="11">
    <location>
        <begin position="6"/>
        <end position="26"/>
    </location>
</feature>
<dbReference type="InterPro" id="IPR044751">
    <property type="entry name" value="Ion_transp-like_CBS"/>
</dbReference>
<name>A0A9D1Q9R4_9FIRM</name>
<evidence type="ECO:0000256" key="5">
    <source>
        <dbReference type="ARBA" id="ARBA00022737"/>
    </source>
</evidence>
<evidence type="ECO:0000256" key="7">
    <source>
        <dbReference type="ARBA" id="ARBA00023122"/>
    </source>
</evidence>
<evidence type="ECO:0000256" key="8">
    <source>
        <dbReference type="ARBA" id="ARBA00023136"/>
    </source>
</evidence>
<dbReference type="PROSITE" id="PS51846">
    <property type="entry name" value="CNNM"/>
    <property type="match status" value="1"/>
</dbReference>
<evidence type="ECO:0000256" key="4">
    <source>
        <dbReference type="ARBA" id="ARBA00022692"/>
    </source>
</evidence>
<keyword evidence="3" id="KW-1003">Cell membrane</keyword>
<dbReference type="SMART" id="SM01091">
    <property type="entry name" value="CorC_HlyC"/>
    <property type="match status" value="1"/>
</dbReference>
<reference evidence="14" key="1">
    <citation type="journal article" date="2021" name="PeerJ">
        <title>Extensive microbial diversity within the chicken gut microbiome revealed by metagenomics and culture.</title>
        <authorList>
            <person name="Gilroy R."/>
            <person name="Ravi A."/>
            <person name="Getino M."/>
            <person name="Pursley I."/>
            <person name="Horton D.L."/>
            <person name="Alikhan N.F."/>
            <person name="Baker D."/>
            <person name="Gharbi K."/>
            <person name="Hall N."/>
            <person name="Watson M."/>
            <person name="Adriaenssens E.M."/>
            <person name="Foster-Nyarko E."/>
            <person name="Jarju S."/>
            <person name="Secka A."/>
            <person name="Antonio M."/>
            <person name="Oren A."/>
            <person name="Chaudhuri R.R."/>
            <person name="La Ragione R."/>
            <person name="Hildebrand F."/>
            <person name="Pallen M.J."/>
        </authorList>
    </citation>
    <scope>NUCLEOTIDE SEQUENCE</scope>
    <source>
        <strain evidence="14">ChiHcolR34-3080</strain>
    </source>
</reference>
<dbReference type="CDD" id="cd04590">
    <property type="entry name" value="CBS_pair_CorC_HlyC_assoc"/>
    <property type="match status" value="1"/>
</dbReference>
<dbReference type="Proteomes" id="UP000823933">
    <property type="component" value="Unassembled WGS sequence"/>
</dbReference>
<dbReference type="Gene3D" id="3.10.580.10">
    <property type="entry name" value="CBS-domain"/>
    <property type="match status" value="1"/>
</dbReference>
<dbReference type="PANTHER" id="PTHR43099">
    <property type="entry name" value="UPF0053 PROTEIN YRKA"/>
    <property type="match status" value="1"/>
</dbReference>
<dbReference type="Gene3D" id="3.30.465.10">
    <property type="match status" value="1"/>
</dbReference>
<reference evidence="14" key="2">
    <citation type="submission" date="2021-04" db="EMBL/GenBank/DDBJ databases">
        <authorList>
            <person name="Gilroy R."/>
        </authorList>
    </citation>
    <scope>NUCLEOTIDE SEQUENCE</scope>
    <source>
        <strain evidence="14">ChiHcolR34-3080</strain>
    </source>
</reference>
<evidence type="ECO:0000256" key="2">
    <source>
        <dbReference type="ARBA" id="ARBA00006337"/>
    </source>
</evidence>
<dbReference type="EMBL" id="DXHQ01000044">
    <property type="protein sequence ID" value="HIW08518.1"/>
    <property type="molecule type" value="Genomic_DNA"/>
</dbReference>
<keyword evidence="5" id="KW-0677">Repeat</keyword>
<dbReference type="InterPro" id="IPR016169">
    <property type="entry name" value="FAD-bd_PCMH_sub2"/>
</dbReference>
<evidence type="ECO:0000256" key="11">
    <source>
        <dbReference type="SAM" id="Phobius"/>
    </source>
</evidence>
<evidence type="ECO:0000256" key="6">
    <source>
        <dbReference type="ARBA" id="ARBA00022989"/>
    </source>
</evidence>
<keyword evidence="4 10" id="KW-0812">Transmembrane</keyword>
<comment type="subcellular location">
    <subcellularLocation>
        <location evidence="1">Cell membrane</location>
        <topology evidence="1">Multi-pass membrane protein</topology>
    </subcellularLocation>
</comment>
<dbReference type="InterPro" id="IPR046342">
    <property type="entry name" value="CBS_dom_sf"/>
</dbReference>
<dbReference type="InterPro" id="IPR000644">
    <property type="entry name" value="CBS_dom"/>
</dbReference>
<feature type="transmembrane region" description="Helical" evidence="11">
    <location>
        <begin position="99"/>
        <end position="123"/>
    </location>
</feature>
<feature type="domain" description="CNNM transmembrane" evidence="13">
    <location>
        <begin position="1"/>
        <end position="201"/>
    </location>
</feature>
<dbReference type="InterPro" id="IPR036318">
    <property type="entry name" value="FAD-bd_PCMH-like_sf"/>
</dbReference>
<evidence type="ECO:0000256" key="10">
    <source>
        <dbReference type="PROSITE-ProRule" id="PRU01193"/>
    </source>
</evidence>
<evidence type="ECO:0000259" key="13">
    <source>
        <dbReference type="PROSITE" id="PS51846"/>
    </source>
</evidence>
<dbReference type="PROSITE" id="PS51371">
    <property type="entry name" value="CBS"/>
    <property type="match status" value="1"/>
</dbReference>
<evidence type="ECO:0000313" key="15">
    <source>
        <dbReference type="Proteomes" id="UP000823933"/>
    </source>
</evidence>
<accession>A0A9D1Q9R4</accession>
<keyword evidence="7 9" id="KW-0129">CBS domain</keyword>
<dbReference type="AlphaFoldDB" id="A0A9D1Q9R4"/>
<dbReference type="InterPro" id="IPR005170">
    <property type="entry name" value="Transptr-assoc_dom"/>
</dbReference>
<dbReference type="Pfam" id="PF00571">
    <property type="entry name" value="CBS"/>
    <property type="match status" value="1"/>
</dbReference>
<gene>
    <name evidence="14" type="ORF">H9890_03830</name>
</gene>
<organism evidence="14 15">
    <name type="scientific">Candidatus Faecalibacterium intestinigallinarum</name>
    <dbReference type="NCBI Taxonomy" id="2838581"/>
    <lineage>
        <taxon>Bacteria</taxon>
        <taxon>Bacillati</taxon>
        <taxon>Bacillota</taxon>
        <taxon>Clostridia</taxon>
        <taxon>Eubacteriales</taxon>
        <taxon>Oscillospiraceae</taxon>
        <taxon>Faecalibacterium</taxon>
    </lineage>
</organism>
<feature type="transmembrane region" description="Helical" evidence="11">
    <location>
        <begin position="135"/>
        <end position="157"/>
    </location>
</feature>
<dbReference type="GO" id="GO:0005886">
    <property type="term" value="C:plasma membrane"/>
    <property type="evidence" value="ECO:0007669"/>
    <property type="project" value="UniProtKB-SubCell"/>
</dbReference>
<comment type="similarity">
    <text evidence="2">Belongs to the UPF0053 family.</text>
</comment>
<dbReference type="GO" id="GO:0050660">
    <property type="term" value="F:flavin adenine dinucleotide binding"/>
    <property type="evidence" value="ECO:0007669"/>
    <property type="project" value="InterPro"/>
</dbReference>
<keyword evidence="8 10" id="KW-0472">Membrane</keyword>
<dbReference type="Pfam" id="PF03471">
    <property type="entry name" value="CorC_HlyC"/>
    <property type="match status" value="1"/>
</dbReference>
<feature type="domain" description="CBS" evidence="12">
    <location>
        <begin position="281"/>
        <end position="341"/>
    </location>
</feature>
<dbReference type="PANTHER" id="PTHR43099:SF2">
    <property type="entry name" value="UPF0053 PROTEIN YRKA"/>
    <property type="match status" value="1"/>
</dbReference>
<evidence type="ECO:0000256" key="1">
    <source>
        <dbReference type="ARBA" id="ARBA00004651"/>
    </source>
</evidence>
<evidence type="ECO:0000256" key="9">
    <source>
        <dbReference type="PROSITE-ProRule" id="PRU00703"/>
    </source>
</evidence>
<dbReference type="InterPro" id="IPR002550">
    <property type="entry name" value="CNNM"/>
</dbReference>
<dbReference type="Pfam" id="PF01595">
    <property type="entry name" value="CNNM"/>
    <property type="match status" value="1"/>
</dbReference>
<proteinExistence type="inferred from homology"/>
<sequence>MIGALIIQIVLIAVNALFASSEIAVISMSEARLKMLSEEGDKRAKRLLNLTKQPAKFLATIQVAITLAGLLGGAFAAENFADPIVDLVLSLGVNIPRSAAHSVVVFLITLVLTYFSIVFGELVPKRLAMKKTESLSLSLSGILFFMSKICAPLVWLLTVSTNALLRLLGIDPNQNDEVVTEDEIKMMLMEGSQQGTIENDENEIIQNVFDMNDTSAEEVSTRRRDVVCLYLEDDMSVWADTIRGSHYTYFPVCGESQDDVVGVLNTKDYFRLDDLSRKSVMKNAVDKPFFVPEGIRADQLFSRMKQERKYFAIVIDEYGGMSGIVTVHDLMEELVGNMDDEDTVREVEIRQLGEDRWEIRGSADLEEVAEKLDVQLPTDEHETFNGLVCGIVGRVPDEGEQFSCEGYGLKINVKNVTGHRVDTAVVEKTRQPFDQGEADKKED</sequence>
<feature type="transmembrane region" description="Helical" evidence="11">
    <location>
        <begin position="55"/>
        <end position="77"/>
    </location>
</feature>
<evidence type="ECO:0000259" key="12">
    <source>
        <dbReference type="PROSITE" id="PS51371"/>
    </source>
</evidence>
<keyword evidence="6 10" id="KW-1133">Transmembrane helix</keyword>
<protein>
    <submittedName>
        <fullName evidence="14">Hemolysin family protein</fullName>
    </submittedName>
</protein>